<feature type="region of interest" description="Disordered" evidence="1">
    <location>
        <begin position="1"/>
        <end position="38"/>
    </location>
</feature>
<dbReference type="EMBL" id="NAJL01000003">
    <property type="protein sequence ID" value="TKA33366.1"/>
    <property type="molecule type" value="Genomic_DNA"/>
</dbReference>
<evidence type="ECO:0000313" key="3">
    <source>
        <dbReference type="Proteomes" id="UP000308549"/>
    </source>
</evidence>
<keyword evidence="3" id="KW-1185">Reference proteome</keyword>
<reference evidence="2 3" key="1">
    <citation type="submission" date="2017-03" db="EMBL/GenBank/DDBJ databases">
        <title>Genomes of endolithic fungi from Antarctica.</title>
        <authorList>
            <person name="Coleine C."/>
            <person name="Masonjones S."/>
            <person name="Stajich J.E."/>
        </authorList>
    </citation>
    <scope>NUCLEOTIDE SEQUENCE [LARGE SCALE GENOMIC DNA]</scope>
    <source>
        <strain evidence="2 3">CCFEE 6315</strain>
    </source>
</reference>
<sequence>MEAGGFLLSPAPSTASTTTNSNATLPQPRPLPLKPGGTKESTFIRYVDTRILHIQRRFAKRTTPQDMQLSDIDREKADAWGDVKGYSKMSQACRDIEDLVGVVWVSGTPSLQVPYLINLAVVAGNVVTAMPPNPRSLFRVLGKLDHAFASLIQGRDIETGEALPGFEGRRAVSATEKVRIRSLVERTRVATMAAYKRGEFESEVEEVEDEADDEGGLVLENEDPNAVEEGEDSYDMQLARVYDLTMQEVGGSLEEGGIGIVTELRG</sequence>
<evidence type="ECO:0000313" key="2">
    <source>
        <dbReference type="EMBL" id="TKA33366.1"/>
    </source>
</evidence>
<dbReference type="OrthoDB" id="5420410at2759"/>
<dbReference type="Pfam" id="PF17110">
    <property type="entry name" value="TFB6"/>
    <property type="match status" value="1"/>
</dbReference>
<evidence type="ECO:0000256" key="1">
    <source>
        <dbReference type="SAM" id="MobiDB-lite"/>
    </source>
</evidence>
<dbReference type="Proteomes" id="UP000308549">
    <property type="component" value="Unassembled WGS sequence"/>
</dbReference>
<dbReference type="GO" id="GO:0005675">
    <property type="term" value="C:transcription factor TFIIH holo complex"/>
    <property type="evidence" value="ECO:0007669"/>
    <property type="project" value="TreeGrafter"/>
</dbReference>
<gene>
    <name evidence="2" type="ORF">B0A50_00919</name>
</gene>
<dbReference type="PANTHER" id="PTHR37781">
    <property type="entry name" value="TFIIH COMPLEX SUBUNIT"/>
    <property type="match status" value="1"/>
</dbReference>
<protein>
    <submittedName>
        <fullName evidence="2">Uncharacterized protein</fullName>
    </submittedName>
</protein>
<feature type="compositionally biased region" description="Low complexity" evidence="1">
    <location>
        <begin position="7"/>
        <end position="26"/>
    </location>
</feature>
<dbReference type="PANTHER" id="PTHR37781:SF1">
    <property type="entry name" value="ADR380WP"/>
    <property type="match status" value="1"/>
</dbReference>
<proteinExistence type="predicted"/>
<organism evidence="2 3">
    <name type="scientific">Salinomyces thailandicus</name>
    <dbReference type="NCBI Taxonomy" id="706561"/>
    <lineage>
        <taxon>Eukaryota</taxon>
        <taxon>Fungi</taxon>
        <taxon>Dikarya</taxon>
        <taxon>Ascomycota</taxon>
        <taxon>Pezizomycotina</taxon>
        <taxon>Dothideomycetes</taxon>
        <taxon>Dothideomycetidae</taxon>
        <taxon>Mycosphaerellales</taxon>
        <taxon>Teratosphaeriaceae</taxon>
        <taxon>Salinomyces</taxon>
    </lineage>
</organism>
<accession>A0A4U0UFG0</accession>
<comment type="caution">
    <text evidence="2">The sequence shown here is derived from an EMBL/GenBank/DDBJ whole genome shotgun (WGS) entry which is preliminary data.</text>
</comment>
<name>A0A4U0UFG0_9PEZI</name>
<dbReference type="AlphaFoldDB" id="A0A4U0UFG0"/>
<dbReference type="InterPro" id="IPR031349">
    <property type="entry name" value="Tfb6"/>
</dbReference>